<gene>
    <name evidence="2" type="ORF">F5147DRAFT_657766</name>
</gene>
<name>A0A9P7JNC0_9AGAM</name>
<comment type="caution">
    <text evidence="2">The sequence shown here is derived from an EMBL/GenBank/DDBJ whole genome shotgun (WGS) entry which is preliminary data.</text>
</comment>
<feature type="transmembrane region" description="Helical" evidence="1">
    <location>
        <begin position="106"/>
        <end position="127"/>
    </location>
</feature>
<accession>A0A9P7JNC0</accession>
<dbReference type="RefSeq" id="XP_041286782.1">
    <property type="nucleotide sequence ID" value="XM_041434327.1"/>
</dbReference>
<dbReference type="GeneID" id="64696586"/>
<proteinExistence type="predicted"/>
<dbReference type="InterPro" id="IPR036322">
    <property type="entry name" value="WD40_repeat_dom_sf"/>
</dbReference>
<keyword evidence="3" id="KW-1185">Reference proteome</keyword>
<dbReference type="Proteomes" id="UP000823399">
    <property type="component" value="Unassembled WGS sequence"/>
</dbReference>
<organism evidence="2 3">
    <name type="scientific">Suillus discolor</name>
    <dbReference type="NCBI Taxonomy" id="1912936"/>
    <lineage>
        <taxon>Eukaryota</taxon>
        <taxon>Fungi</taxon>
        <taxon>Dikarya</taxon>
        <taxon>Basidiomycota</taxon>
        <taxon>Agaricomycotina</taxon>
        <taxon>Agaricomycetes</taxon>
        <taxon>Agaricomycetidae</taxon>
        <taxon>Boletales</taxon>
        <taxon>Suillineae</taxon>
        <taxon>Suillaceae</taxon>
        <taxon>Suillus</taxon>
    </lineage>
</organism>
<keyword evidence="1" id="KW-0812">Transmembrane</keyword>
<protein>
    <submittedName>
        <fullName evidence="2">Uncharacterized protein</fullName>
    </submittedName>
</protein>
<dbReference type="SUPFAM" id="SSF50978">
    <property type="entry name" value="WD40 repeat-like"/>
    <property type="match status" value="1"/>
</dbReference>
<evidence type="ECO:0000256" key="1">
    <source>
        <dbReference type="SAM" id="Phobius"/>
    </source>
</evidence>
<reference evidence="2" key="1">
    <citation type="journal article" date="2020" name="New Phytol.">
        <title>Comparative genomics reveals dynamic genome evolution in host specialist ectomycorrhizal fungi.</title>
        <authorList>
            <person name="Lofgren L.A."/>
            <person name="Nguyen N.H."/>
            <person name="Vilgalys R."/>
            <person name="Ruytinx J."/>
            <person name="Liao H.L."/>
            <person name="Branco S."/>
            <person name="Kuo A."/>
            <person name="LaButti K."/>
            <person name="Lipzen A."/>
            <person name="Andreopoulos W."/>
            <person name="Pangilinan J."/>
            <person name="Riley R."/>
            <person name="Hundley H."/>
            <person name="Na H."/>
            <person name="Barry K."/>
            <person name="Grigoriev I.V."/>
            <person name="Stajich J.E."/>
            <person name="Kennedy P.G."/>
        </authorList>
    </citation>
    <scope>NUCLEOTIDE SEQUENCE</scope>
    <source>
        <strain evidence="2">FC423</strain>
    </source>
</reference>
<evidence type="ECO:0000313" key="3">
    <source>
        <dbReference type="Proteomes" id="UP000823399"/>
    </source>
</evidence>
<keyword evidence="1" id="KW-0472">Membrane</keyword>
<dbReference type="EMBL" id="JABBWM010000092">
    <property type="protein sequence ID" value="KAG2092149.1"/>
    <property type="molecule type" value="Genomic_DNA"/>
</dbReference>
<dbReference type="OrthoDB" id="2654453at2759"/>
<evidence type="ECO:0000313" key="2">
    <source>
        <dbReference type="EMBL" id="KAG2092149.1"/>
    </source>
</evidence>
<keyword evidence="1" id="KW-1133">Transmembrane helix</keyword>
<dbReference type="AlphaFoldDB" id="A0A9P7JNC0"/>
<sequence>MNRFSLHRLEDGACIHTYNTNPVKTFPKQVVFEEQATLVVGGSDTGTIHIFDKNEGTLKQVLQHADKGLIFGATSTNDTEPTISIGCHKRTTSLSDRSLGSAIKNFIQGIVQLAIAMAIIAYVSNIYSKLGAQMNDLTNTDIRSLVEQYIEAQRGEELEREARKQMADMDKPSL</sequence>